<sequence length="308" mass="34691">MLIVGPTAVGKTALSISLAKSLGAEVVSGDSMQVYRKLDIGTAKVTPAEMDGVPHHLINVANVDQRYTVADFQRQAGQAIDEIVDRGRLPLIVGGTGFYLLGLVDNLSLGSDNFDQKSVAIRQRWQQVAREKGPAYVWHHLNQIDPLAAAKIPQNNVRRSIRALEVIEKTGKLFSQQEKPHAVYDYLTIGLTTERELLYKRINSRVDLMVKHGLIDEARWLYDQGGLSLPAGKGIGYRELAPYFAGQESLTTCVEKIKQDSRHYAKRQLTWFRHHLNTHWYDLVTKKNSTEEIEEAIQTWLKKESSTD</sequence>
<dbReference type="HAMAP" id="MF_00185">
    <property type="entry name" value="IPP_trans"/>
    <property type="match status" value="1"/>
</dbReference>
<comment type="caution">
    <text evidence="14">The sequence shown here is derived from an EMBL/GenBank/DDBJ whole genome shotgun (WGS) entry which is preliminary data.</text>
</comment>
<evidence type="ECO:0000256" key="10">
    <source>
        <dbReference type="HAMAP-Rule" id="MF_00185"/>
    </source>
</evidence>
<evidence type="ECO:0000256" key="12">
    <source>
        <dbReference type="RuleBase" id="RU003784"/>
    </source>
</evidence>
<dbReference type="PATRIC" id="fig|396268.3.peg.168"/>
<dbReference type="PANTHER" id="PTHR11088:SF60">
    <property type="entry name" value="TRNA DIMETHYLALLYLTRANSFERASE"/>
    <property type="match status" value="1"/>
</dbReference>
<feature type="site" description="Interaction with substrate tRNA" evidence="10">
    <location>
        <position position="96"/>
    </location>
</feature>
<dbReference type="InterPro" id="IPR018022">
    <property type="entry name" value="IPT"/>
</dbReference>
<evidence type="ECO:0000256" key="8">
    <source>
        <dbReference type="ARBA" id="ARBA00022842"/>
    </source>
</evidence>
<dbReference type="InterPro" id="IPR039657">
    <property type="entry name" value="Dimethylallyltransferase"/>
</dbReference>
<accession>A0A0R2IAX8</accession>
<evidence type="ECO:0000256" key="9">
    <source>
        <dbReference type="ARBA" id="ARBA00049563"/>
    </source>
</evidence>
<evidence type="ECO:0000256" key="11">
    <source>
        <dbReference type="RuleBase" id="RU003783"/>
    </source>
</evidence>
<dbReference type="AlphaFoldDB" id="A0A0R2IAX8"/>
<dbReference type="InterPro" id="IPR027417">
    <property type="entry name" value="P-loop_NTPase"/>
</dbReference>
<feature type="binding site" evidence="10">
    <location>
        <begin position="5"/>
        <end position="12"/>
    </location>
    <ligand>
        <name>ATP</name>
        <dbReference type="ChEBI" id="CHEBI:30616"/>
    </ligand>
</feature>
<dbReference type="EMBL" id="JQBW01000006">
    <property type="protein sequence ID" value="KRN59130.1"/>
    <property type="molecule type" value="Genomic_DNA"/>
</dbReference>
<keyword evidence="6 10" id="KW-0547">Nucleotide-binding</keyword>
<evidence type="ECO:0000256" key="7">
    <source>
        <dbReference type="ARBA" id="ARBA00022840"/>
    </source>
</evidence>
<keyword evidence="15" id="KW-1185">Reference proteome</keyword>
<proteinExistence type="inferred from homology"/>
<dbReference type="Proteomes" id="UP000050934">
    <property type="component" value="Unassembled WGS sequence"/>
</dbReference>
<evidence type="ECO:0000256" key="4">
    <source>
        <dbReference type="ARBA" id="ARBA00022679"/>
    </source>
</evidence>
<evidence type="ECO:0000313" key="15">
    <source>
        <dbReference type="Proteomes" id="UP000050934"/>
    </source>
</evidence>
<keyword evidence="4 10" id="KW-0808">Transferase</keyword>
<dbReference type="Gene3D" id="3.40.50.300">
    <property type="entry name" value="P-loop containing nucleotide triphosphate hydrolases"/>
    <property type="match status" value="1"/>
</dbReference>
<evidence type="ECO:0000256" key="2">
    <source>
        <dbReference type="ARBA" id="ARBA00003213"/>
    </source>
</evidence>
<comment type="function">
    <text evidence="2 10 12">Catalyzes the transfer of a dimethylallyl group onto the adenine at position 37 in tRNAs that read codons beginning with uridine, leading to the formation of N6-(dimethylallyl)adenosine (i(6)A).</text>
</comment>
<keyword evidence="5 10" id="KW-0819">tRNA processing</keyword>
<dbReference type="SUPFAM" id="SSF52540">
    <property type="entry name" value="P-loop containing nucleoside triphosphate hydrolases"/>
    <property type="match status" value="2"/>
</dbReference>
<evidence type="ECO:0000256" key="6">
    <source>
        <dbReference type="ARBA" id="ARBA00022741"/>
    </source>
</evidence>
<evidence type="ECO:0000256" key="3">
    <source>
        <dbReference type="ARBA" id="ARBA00005842"/>
    </source>
</evidence>
<comment type="subunit">
    <text evidence="10">Monomer.</text>
</comment>
<dbReference type="Pfam" id="PF01715">
    <property type="entry name" value="IPPT"/>
    <property type="match status" value="1"/>
</dbReference>
<dbReference type="EC" id="2.5.1.75" evidence="10"/>
<dbReference type="GO" id="GO:0052381">
    <property type="term" value="F:tRNA dimethylallyltransferase activity"/>
    <property type="evidence" value="ECO:0007669"/>
    <property type="project" value="UniProtKB-UniRule"/>
</dbReference>
<dbReference type="Gene3D" id="1.10.20.140">
    <property type="match status" value="1"/>
</dbReference>
<dbReference type="GO" id="GO:0006400">
    <property type="term" value="P:tRNA modification"/>
    <property type="evidence" value="ECO:0007669"/>
    <property type="project" value="TreeGrafter"/>
</dbReference>
<evidence type="ECO:0000256" key="1">
    <source>
        <dbReference type="ARBA" id="ARBA00001946"/>
    </source>
</evidence>
<keyword evidence="8 10" id="KW-0460">Magnesium</keyword>
<reference evidence="14 15" key="1">
    <citation type="journal article" date="2015" name="Genome Announc.">
        <title>Expanding the biotechnology potential of lactobacilli through comparative genomics of 213 strains and associated genera.</title>
        <authorList>
            <person name="Sun Z."/>
            <person name="Harris H.M."/>
            <person name="McCann A."/>
            <person name="Guo C."/>
            <person name="Argimon S."/>
            <person name="Zhang W."/>
            <person name="Yang X."/>
            <person name="Jeffery I.B."/>
            <person name="Cooney J.C."/>
            <person name="Kagawa T.F."/>
            <person name="Liu W."/>
            <person name="Song Y."/>
            <person name="Salvetti E."/>
            <person name="Wrobel A."/>
            <person name="Rasinkangas P."/>
            <person name="Parkhill J."/>
            <person name="Rea M.C."/>
            <person name="O'Sullivan O."/>
            <person name="Ritari J."/>
            <person name="Douillard F.P."/>
            <person name="Paul Ross R."/>
            <person name="Yang R."/>
            <person name="Briner A.E."/>
            <person name="Felis G.E."/>
            <person name="de Vos W.M."/>
            <person name="Barrangou R."/>
            <person name="Klaenhammer T.R."/>
            <person name="Caufield P.W."/>
            <person name="Cui Y."/>
            <person name="Zhang H."/>
            <person name="O'Toole P.W."/>
        </authorList>
    </citation>
    <scope>NUCLEOTIDE SEQUENCE [LARGE SCALE GENOMIC DNA]</scope>
    <source>
        <strain evidence="14 15">DSM 17896</strain>
    </source>
</reference>
<feature type="region of interest" description="Interaction with substrate tRNA" evidence="10">
    <location>
        <begin position="30"/>
        <end position="33"/>
    </location>
</feature>
<dbReference type="NCBIfam" id="TIGR00174">
    <property type="entry name" value="miaA"/>
    <property type="match status" value="1"/>
</dbReference>
<organism evidence="14 15">
    <name type="scientific">Limosilactobacillus secaliphilus</name>
    <dbReference type="NCBI Taxonomy" id="396268"/>
    <lineage>
        <taxon>Bacteria</taxon>
        <taxon>Bacillati</taxon>
        <taxon>Bacillota</taxon>
        <taxon>Bacilli</taxon>
        <taxon>Lactobacillales</taxon>
        <taxon>Lactobacillaceae</taxon>
        <taxon>Limosilactobacillus</taxon>
    </lineage>
</organism>
<evidence type="ECO:0000313" key="14">
    <source>
        <dbReference type="EMBL" id="KRN59130.1"/>
    </source>
</evidence>
<name>A0A0R2IAX8_9LACO</name>
<keyword evidence="7 10" id="KW-0067">ATP-binding</keyword>
<dbReference type="PANTHER" id="PTHR11088">
    <property type="entry name" value="TRNA DIMETHYLALLYLTRANSFERASE"/>
    <property type="match status" value="1"/>
</dbReference>
<dbReference type="STRING" id="396268.IV45_GL000168"/>
<comment type="caution">
    <text evidence="10">Lacks conserved residue(s) required for the propagation of feature annotation.</text>
</comment>
<comment type="similarity">
    <text evidence="3 10 13">Belongs to the IPP transferase family.</text>
</comment>
<feature type="binding site" evidence="10">
    <location>
        <begin position="7"/>
        <end position="12"/>
    </location>
    <ligand>
        <name>substrate</name>
    </ligand>
</feature>
<comment type="catalytic activity">
    <reaction evidence="9 10 11">
        <text>adenosine(37) in tRNA + dimethylallyl diphosphate = N(6)-dimethylallyladenosine(37) in tRNA + diphosphate</text>
        <dbReference type="Rhea" id="RHEA:26482"/>
        <dbReference type="Rhea" id="RHEA-COMP:10162"/>
        <dbReference type="Rhea" id="RHEA-COMP:10375"/>
        <dbReference type="ChEBI" id="CHEBI:33019"/>
        <dbReference type="ChEBI" id="CHEBI:57623"/>
        <dbReference type="ChEBI" id="CHEBI:74411"/>
        <dbReference type="ChEBI" id="CHEBI:74415"/>
        <dbReference type="EC" id="2.5.1.75"/>
    </reaction>
</comment>
<dbReference type="GO" id="GO:0005524">
    <property type="term" value="F:ATP binding"/>
    <property type="evidence" value="ECO:0007669"/>
    <property type="project" value="UniProtKB-UniRule"/>
</dbReference>
<feature type="site" description="Interaction with substrate tRNA" evidence="10">
    <location>
        <position position="122"/>
    </location>
</feature>
<comment type="cofactor">
    <cofactor evidence="1 10">
        <name>Mg(2+)</name>
        <dbReference type="ChEBI" id="CHEBI:18420"/>
    </cofactor>
</comment>
<gene>
    <name evidence="10" type="primary">miaA</name>
    <name evidence="14" type="ORF">IV45_GL000168</name>
</gene>
<protein>
    <recommendedName>
        <fullName evidence="10">tRNA dimethylallyltransferase</fullName>
        <ecNumber evidence="10">2.5.1.75</ecNumber>
    </recommendedName>
    <alternativeName>
        <fullName evidence="10">Dimethylallyl diphosphate:tRNA dimethylallyltransferase</fullName>
        <shortName evidence="10">DMAPP:tRNA dimethylallyltransferase</shortName>
        <shortName evidence="10">DMATase</shortName>
    </alternativeName>
    <alternativeName>
        <fullName evidence="10">Isopentenyl-diphosphate:tRNA isopentenyltransferase</fullName>
        <shortName evidence="10">IPP transferase</shortName>
        <shortName evidence="10">IPPT</shortName>
        <shortName evidence="10">IPTase</shortName>
    </alternativeName>
</protein>
<evidence type="ECO:0000256" key="13">
    <source>
        <dbReference type="RuleBase" id="RU003785"/>
    </source>
</evidence>
<evidence type="ECO:0000256" key="5">
    <source>
        <dbReference type="ARBA" id="ARBA00022694"/>
    </source>
</evidence>